<feature type="transmembrane region" description="Helical" evidence="10">
    <location>
        <begin position="293"/>
        <end position="315"/>
    </location>
</feature>
<dbReference type="RefSeq" id="WP_109618362.1">
    <property type="nucleotide sequence ID" value="NZ_QGDO01000003.1"/>
</dbReference>
<dbReference type="InterPro" id="IPR050814">
    <property type="entry name" value="Myo-inositol_Transporter"/>
</dbReference>
<comment type="caution">
    <text evidence="12">The sequence shown here is derived from an EMBL/GenBank/DDBJ whole genome shotgun (WGS) entry which is preliminary data.</text>
</comment>
<dbReference type="FunFam" id="1.20.1250.20:FF:000122">
    <property type="entry name" value="D-xylose transporter XylE"/>
    <property type="match status" value="1"/>
</dbReference>
<feature type="transmembrane region" description="Helical" evidence="10">
    <location>
        <begin position="350"/>
        <end position="374"/>
    </location>
</feature>
<dbReference type="PROSITE" id="PS00217">
    <property type="entry name" value="SUGAR_TRANSPORT_2"/>
    <property type="match status" value="1"/>
</dbReference>
<evidence type="ECO:0000256" key="5">
    <source>
        <dbReference type="ARBA" id="ARBA00022597"/>
    </source>
</evidence>
<keyword evidence="8 10" id="KW-0472">Membrane</keyword>
<comment type="subcellular location">
    <subcellularLocation>
        <location evidence="1">Cell membrane</location>
        <topology evidence="1">Multi-pass membrane protein</topology>
    </subcellularLocation>
</comment>
<keyword evidence="3 9" id="KW-0813">Transport</keyword>
<dbReference type="InterPro" id="IPR005828">
    <property type="entry name" value="MFS_sugar_transport-like"/>
</dbReference>
<dbReference type="NCBIfam" id="NF007484">
    <property type="entry name" value="PRK10077.1"/>
    <property type="match status" value="1"/>
</dbReference>
<proteinExistence type="inferred from homology"/>
<dbReference type="PROSITE" id="PS00216">
    <property type="entry name" value="SUGAR_TRANSPORT_1"/>
    <property type="match status" value="2"/>
</dbReference>
<dbReference type="Proteomes" id="UP000245535">
    <property type="component" value="Unassembled WGS sequence"/>
</dbReference>
<dbReference type="PANTHER" id="PTHR48020:SF12">
    <property type="entry name" value="PROTON MYO-INOSITOL COTRANSPORTER"/>
    <property type="match status" value="1"/>
</dbReference>
<evidence type="ECO:0000256" key="1">
    <source>
        <dbReference type="ARBA" id="ARBA00004651"/>
    </source>
</evidence>
<evidence type="ECO:0000256" key="2">
    <source>
        <dbReference type="ARBA" id="ARBA00010992"/>
    </source>
</evidence>
<evidence type="ECO:0000256" key="8">
    <source>
        <dbReference type="ARBA" id="ARBA00023136"/>
    </source>
</evidence>
<dbReference type="NCBIfam" id="TIGR00879">
    <property type="entry name" value="SP"/>
    <property type="match status" value="1"/>
</dbReference>
<dbReference type="PROSITE" id="PS50850">
    <property type="entry name" value="MFS"/>
    <property type="match status" value="1"/>
</dbReference>
<organism evidence="12 13">
    <name type="scientific">Sediminitomix flava</name>
    <dbReference type="NCBI Taxonomy" id="379075"/>
    <lineage>
        <taxon>Bacteria</taxon>
        <taxon>Pseudomonadati</taxon>
        <taxon>Bacteroidota</taxon>
        <taxon>Cytophagia</taxon>
        <taxon>Cytophagales</taxon>
        <taxon>Flammeovirgaceae</taxon>
        <taxon>Sediminitomix</taxon>
    </lineage>
</organism>
<feature type="transmembrane region" description="Helical" evidence="10">
    <location>
        <begin position="381"/>
        <end position="402"/>
    </location>
</feature>
<protein>
    <submittedName>
        <fullName evidence="12">SP family xylose:H+ symportor-like MFS transporter</fullName>
    </submittedName>
</protein>
<feature type="domain" description="Major facilitator superfamily (MFS) profile" evidence="11">
    <location>
        <begin position="17"/>
        <end position="446"/>
    </location>
</feature>
<dbReference type="InterPro" id="IPR036259">
    <property type="entry name" value="MFS_trans_sf"/>
</dbReference>
<keyword evidence="6 10" id="KW-0812">Transmembrane</keyword>
<evidence type="ECO:0000259" key="11">
    <source>
        <dbReference type="PROSITE" id="PS50850"/>
    </source>
</evidence>
<evidence type="ECO:0000313" key="13">
    <source>
        <dbReference type="Proteomes" id="UP000245535"/>
    </source>
</evidence>
<dbReference type="CDD" id="cd17359">
    <property type="entry name" value="MFS_XylE_like"/>
    <property type="match status" value="1"/>
</dbReference>
<keyword evidence="5" id="KW-0762">Sugar transport</keyword>
<dbReference type="SUPFAM" id="SSF103473">
    <property type="entry name" value="MFS general substrate transporter"/>
    <property type="match status" value="1"/>
</dbReference>
<feature type="transmembrane region" description="Helical" evidence="10">
    <location>
        <begin position="55"/>
        <end position="75"/>
    </location>
</feature>
<keyword evidence="7 10" id="KW-1133">Transmembrane helix</keyword>
<evidence type="ECO:0000256" key="6">
    <source>
        <dbReference type="ARBA" id="ARBA00022692"/>
    </source>
</evidence>
<sequence length="475" mass="51456">MNTKIEQSYNTTFIALITCVAALGGLLFGYDTAVISGAIGNLKTFFDLSSAEQGFAASSALGGCILGAGVAGMLSDRIGRRLALIIAGILFFISAVGSAVPDSFTEFIVYRIIGGVGVGIASILSPMYIAEIAPAHLRGRLVAINQFAIIFGMLVVYFVNYYIVLQGDISWNVDTGWRWMFGSEAIPAGLFTFLLITVPESPRWLAMKNKESQALGVLEKIGGDAKAALNSIQKSLNAEGLVEKVSITAPWALKIVVIGSLISFFQQVTGINVFLYYAPEIFKNLGDGGTDTAMLQTIVVGAVNLLFTVIAIVSVDKFGRKPLLLIGSFGMGVCMIALGTAAYFQNTDVWLLVFVLGYIACFALSLGPVVWVLLSEIFPNSIRAVAMSIAVAVQWISNFIVSQTFPMMMDNQTLQDNFHGGFPFWVYGVMCMVTIVFVWKYVPETKGKSLEDMEALWKGEKEIEKIEENEKVATI</sequence>
<feature type="transmembrane region" description="Helical" evidence="10">
    <location>
        <begin position="107"/>
        <end position="129"/>
    </location>
</feature>
<feature type="transmembrane region" description="Helical" evidence="10">
    <location>
        <begin position="422"/>
        <end position="442"/>
    </location>
</feature>
<evidence type="ECO:0000256" key="4">
    <source>
        <dbReference type="ARBA" id="ARBA00022475"/>
    </source>
</evidence>
<keyword evidence="4" id="KW-1003">Cell membrane</keyword>
<dbReference type="OrthoDB" id="9783823at2"/>
<dbReference type="InterPro" id="IPR003663">
    <property type="entry name" value="Sugar/inositol_transpt"/>
</dbReference>
<comment type="similarity">
    <text evidence="2 9">Belongs to the major facilitator superfamily. Sugar transporter (TC 2.A.1.1) family.</text>
</comment>
<feature type="transmembrane region" description="Helical" evidence="10">
    <location>
        <begin position="322"/>
        <end position="344"/>
    </location>
</feature>
<dbReference type="InterPro" id="IPR020846">
    <property type="entry name" value="MFS_dom"/>
</dbReference>
<dbReference type="Gene3D" id="1.20.1250.20">
    <property type="entry name" value="MFS general substrate transporter like domains"/>
    <property type="match status" value="2"/>
</dbReference>
<feature type="transmembrane region" description="Helical" evidence="10">
    <location>
        <begin position="176"/>
        <end position="198"/>
    </location>
</feature>
<dbReference type="PRINTS" id="PR00171">
    <property type="entry name" value="SUGRTRNSPORT"/>
</dbReference>
<evidence type="ECO:0000256" key="9">
    <source>
        <dbReference type="RuleBase" id="RU003346"/>
    </source>
</evidence>
<accession>A0A315Z8T6</accession>
<dbReference type="Pfam" id="PF00083">
    <property type="entry name" value="Sugar_tr"/>
    <property type="match status" value="1"/>
</dbReference>
<feature type="transmembrane region" description="Helical" evidence="10">
    <location>
        <begin position="82"/>
        <end position="101"/>
    </location>
</feature>
<feature type="transmembrane region" description="Helical" evidence="10">
    <location>
        <begin position="251"/>
        <end position="278"/>
    </location>
</feature>
<reference evidence="12 13" key="1">
    <citation type="submission" date="2018-03" db="EMBL/GenBank/DDBJ databases">
        <title>Genomic Encyclopedia of Archaeal and Bacterial Type Strains, Phase II (KMG-II): from individual species to whole genera.</title>
        <authorList>
            <person name="Goeker M."/>
        </authorList>
    </citation>
    <scope>NUCLEOTIDE SEQUENCE [LARGE SCALE GENOMIC DNA]</scope>
    <source>
        <strain evidence="12 13">DSM 28229</strain>
    </source>
</reference>
<evidence type="ECO:0000256" key="7">
    <source>
        <dbReference type="ARBA" id="ARBA00022989"/>
    </source>
</evidence>
<evidence type="ECO:0000313" key="12">
    <source>
        <dbReference type="EMBL" id="PWJ41911.1"/>
    </source>
</evidence>
<keyword evidence="13" id="KW-1185">Reference proteome</keyword>
<evidence type="ECO:0000256" key="10">
    <source>
        <dbReference type="SAM" id="Phobius"/>
    </source>
</evidence>
<dbReference type="GO" id="GO:0005886">
    <property type="term" value="C:plasma membrane"/>
    <property type="evidence" value="ECO:0007669"/>
    <property type="project" value="UniProtKB-SubCell"/>
</dbReference>
<dbReference type="PANTHER" id="PTHR48020">
    <property type="entry name" value="PROTON MYO-INOSITOL COTRANSPORTER"/>
    <property type="match status" value="1"/>
</dbReference>
<dbReference type="InterPro" id="IPR047984">
    <property type="entry name" value="XylE-like"/>
</dbReference>
<dbReference type="GO" id="GO:0022857">
    <property type="term" value="F:transmembrane transporter activity"/>
    <property type="evidence" value="ECO:0007669"/>
    <property type="project" value="InterPro"/>
</dbReference>
<dbReference type="EMBL" id="QGDO01000003">
    <property type="protein sequence ID" value="PWJ41911.1"/>
    <property type="molecule type" value="Genomic_DNA"/>
</dbReference>
<dbReference type="InterPro" id="IPR005829">
    <property type="entry name" value="Sugar_transporter_CS"/>
</dbReference>
<name>A0A315Z8T6_SEDFL</name>
<dbReference type="AlphaFoldDB" id="A0A315Z8T6"/>
<feature type="transmembrane region" description="Helical" evidence="10">
    <location>
        <begin position="12"/>
        <end position="35"/>
    </location>
</feature>
<gene>
    <name evidence="12" type="ORF">BC781_103161</name>
</gene>
<evidence type="ECO:0000256" key="3">
    <source>
        <dbReference type="ARBA" id="ARBA00022448"/>
    </source>
</evidence>
<feature type="transmembrane region" description="Helical" evidence="10">
    <location>
        <begin position="141"/>
        <end position="164"/>
    </location>
</feature>